<keyword evidence="8" id="KW-0460">Magnesium</keyword>
<accession>A0A940WFS2</accession>
<dbReference type="InterPro" id="IPR029057">
    <property type="entry name" value="PRTase-like"/>
</dbReference>
<organism evidence="14 15">
    <name type="scientific">Microbispora oryzae</name>
    <dbReference type="NCBI Taxonomy" id="2806554"/>
    <lineage>
        <taxon>Bacteria</taxon>
        <taxon>Bacillati</taxon>
        <taxon>Actinomycetota</taxon>
        <taxon>Actinomycetes</taxon>
        <taxon>Streptosporangiales</taxon>
        <taxon>Streptosporangiaceae</taxon>
        <taxon>Microbispora</taxon>
    </lineage>
</organism>
<comment type="caution">
    <text evidence="14">The sequence shown here is derived from an EMBL/GenBank/DDBJ whole genome shotgun (WGS) entry which is preliminary data.</text>
</comment>
<feature type="domain" description="Ribose-phosphate pyrophosphokinase N-terminal" evidence="13">
    <location>
        <begin position="4"/>
        <end position="118"/>
    </location>
</feature>
<evidence type="ECO:0000256" key="3">
    <source>
        <dbReference type="ARBA" id="ARBA00022723"/>
    </source>
</evidence>
<evidence type="ECO:0000256" key="5">
    <source>
        <dbReference type="ARBA" id="ARBA00022741"/>
    </source>
</evidence>
<sequence>MTLRVLTGTANPELAAAVAAELFLEQPAPAVERFPDGELRPAVTGVRGADVYLVQPTGPPVNDHLVELLLLLDACRRGGAARVTVVAPYFGYARQDRRRKAGEAIGVRVAADAITGAGARRVVVVDPHTNALEAICGVPTESLTAVPLLARALRDRTPPRTVVVAPDLGAAKLAEHYARLLSAPVAVVRKTRLTGTSVVAEEITGDVAGRPALIVDDMISTGGTIEAAVDVLLAHGAVPEIAVAATHGLFVGEASRRLDRPETGTPLVTDTLAQGALPRDAPSQDAPSQDARSGDARSHEAPPGDAEAGPRREVCSVAPLLADAVGRLHRDEPLDDLLTHT</sequence>
<feature type="compositionally biased region" description="Basic and acidic residues" evidence="11">
    <location>
        <begin position="292"/>
        <end position="314"/>
    </location>
</feature>
<evidence type="ECO:0000256" key="7">
    <source>
        <dbReference type="ARBA" id="ARBA00022840"/>
    </source>
</evidence>
<dbReference type="RefSeq" id="WP_210155231.1">
    <property type="nucleotide sequence ID" value="NZ_JAFCNB010000004.1"/>
</dbReference>
<dbReference type="CDD" id="cd06223">
    <property type="entry name" value="PRTases_typeI"/>
    <property type="match status" value="1"/>
</dbReference>
<keyword evidence="4 10" id="KW-0545">Nucleotide biosynthesis</keyword>
<dbReference type="PANTHER" id="PTHR10210:SF41">
    <property type="entry name" value="RIBOSE-PHOSPHATE PYROPHOSPHOKINASE 1, CHLOROPLASTIC"/>
    <property type="match status" value="1"/>
</dbReference>
<dbReference type="Gene3D" id="3.40.50.2020">
    <property type="match status" value="2"/>
</dbReference>
<dbReference type="Pfam" id="PF00156">
    <property type="entry name" value="Pribosyltran"/>
    <property type="match status" value="1"/>
</dbReference>
<dbReference type="InterPro" id="IPR000836">
    <property type="entry name" value="PRTase_dom"/>
</dbReference>
<dbReference type="GO" id="GO:0000287">
    <property type="term" value="F:magnesium ion binding"/>
    <property type="evidence" value="ECO:0007669"/>
    <property type="project" value="InterPro"/>
</dbReference>
<keyword evidence="6" id="KW-0418">Kinase</keyword>
<evidence type="ECO:0000256" key="2">
    <source>
        <dbReference type="ARBA" id="ARBA00022679"/>
    </source>
</evidence>
<proteinExistence type="inferred from homology"/>
<dbReference type="Proteomes" id="UP000674234">
    <property type="component" value="Unassembled WGS sequence"/>
</dbReference>
<dbReference type="EC" id="2.7.6.1" evidence="1"/>
<evidence type="ECO:0000256" key="9">
    <source>
        <dbReference type="ARBA" id="ARBA00049535"/>
    </source>
</evidence>
<evidence type="ECO:0000256" key="8">
    <source>
        <dbReference type="ARBA" id="ARBA00022842"/>
    </source>
</evidence>
<evidence type="ECO:0000256" key="10">
    <source>
        <dbReference type="RuleBase" id="RU004324"/>
    </source>
</evidence>
<gene>
    <name evidence="14" type="ORF">JOL79_08845</name>
</gene>
<name>A0A940WFS2_9ACTN</name>
<reference evidence="14" key="1">
    <citation type="submission" date="2021-02" db="EMBL/GenBank/DDBJ databases">
        <title>Draft genome sequence of Microbispora sp. RL4-1S isolated from rice leaves in Thailand.</title>
        <authorList>
            <person name="Muangham S."/>
            <person name="Duangmal K."/>
        </authorList>
    </citation>
    <scope>NUCLEOTIDE SEQUENCE</scope>
    <source>
        <strain evidence="14">RL4-1S</strain>
    </source>
</reference>
<dbReference type="FunFam" id="3.40.50.2020:FF:000007">
    <property type="entry name" value="Ribose-phosphate pyrophosphokinase"/>
    <property type="match status" value="1"/>
</dbReference>
<keyword evidence="3" id="KW-0479">Metal-binding</keyword>
<dbReference type="GO" id="GO:0005737">
    <property type="term" value="C:cytoplasm"/>
    <property type="evidence" value="ECO:0007669"/>
    <property type="project" value="TreeGrafter"/>
</dbReference>
<feature type="domain" description="Phosphoribosyltransferase" evidence="12">
    <location>
        <begin position="160"/>
        <end position="246"/>
    </location>
</feature>
<dbReference type="EMBL" id="JAFCNB010000004">
    <property type="protein sequence ID" value="MBP2703913.1"/>
    <property type="molecule type" value="Genomic_DNA"/>
</dbReference>
<dbReference type="GO" id="GO:0002189">
    <property type="term" value="C:ribose phosphate diphosphokinase complex"/>
    <property type="evidence" value="ECO:0007669"/>
    <property type="project" value="TreeGrafter"/>
</dbReference>
<dbReference type="GO" id="GO:0016301">
    <property type="term" value="F:kinase activity"/>
    <property type="evidence" value="ECO:0007669"/>
    <property type="project" value="UniProtKB-KW"/>
</dbReference>
<dbReference type="AlphaFoldDB" id="A0A940WFS2"/>
<evidence type="ECO:0000313" key="15">
    <source>
        <dbReference type="Proteomes" id="UP000674234"/>
    </source>
</evidence>
<dbReference type="Pfam" id="PF13793">
    <property type="entry name" value="Pribosyltran_N"/>
    <property type="match status" value="1"/>
</dbReference>
<dbReference type="GO" id="GO:0006015">
    <property type="term" value="P:5-phosphoribose 1-diphosphate biosynthetic process"/>
    <property type="evidence" value="ECO:0007669"/>
    <property type="project" value="TreeGrafter"/>
</dbReference>
<evidence type="ECO:0000256" key="6">
    <source>
        <dbReference type="ARBA" id="ARBA00022777"/>
    </source>
</evidence>
<feature type="region of interest" description="Disordered" evidence="11">
    <location>
        <begin position="257"/>
        <end position="314"/>
    </location>
</feature>
<evidence type="ECO:0000256" key="1">
    <source>
        <dbReference type="ARBA" id="ARBA00013247"/>
    </source>
</evidence>
<dbReference type="NCBIfam" id="TIGR01251">
    <property type="entry name" value="ribP_PPkin"/>
    <property type="match status" value="1"/>
</dbReference>
<comment type="catalytic activity">
    <reaction evidence="9">
        <text>D-ribose 5-phosphate + ATP = 5-phospho-alpha-D-ribose 1-diphosphate + AMP + H(+)</text>
        <dbReference type="Rhea" id="RHEA:15609"/>
        <dbReference type="ChEBI" id="CHEBI:15378"/>
        <dbReference type="ChEBI" id="CHEBI:30616"/>
        <dbReference type="ChEBI" id="CHEBI:58017"/>
        <dbReference type="ChEBI" id="CHEBI:78346"/>
        <dbReference type="ChEBI" id="CHEBI:456215"/>
        <dbReference type="EC" id="2.7.6.1"/>
    </reaction>
</comment>
<keyword evidence="7" id="KW-0067">ATP-binding</keyword>
<protein>
    <recommendedName>
        <fullName evidence="1">ribose-phosphate diphosphokinase</fullName>
        <ecNumber evidence="1">2.7.6.1</ecNumber>
    </recommendedName>
</protein>
<dbReference type="GO" id="GO:0005524">
    <property type="term" value="F:ATP binding"/>
    <property type="evidence" value="ECO:0007669"/>
    <property type="project" value="UniProtKB-KW"/>
</dbReference>
<dbReference type="GO" id="GO:0004749">
    <property type="term" value="F:ribose phosphate diphosphokinase activity"/>
    <property type="evidence" value="ECO:0007669"/>
    <property type="project" value="UniProtKB-EC"/>
</dbReference>
<dbReference type="InterPro" id="IPR005946">
    <property type="entry name" value="Rib-P_diPkinase"/>
</dbReference>
<keyword evidence="15" id="KW-1185">Reference proteome</keyword>
<evidence type="ECO:0000313" key="14">
    <source>
        <dbReference type="EMBL" id="MBP2703913.1"/>
    </source>
</evidence>
<dbReference type="PANTHER" id="PTHR10210">
    <property type="entry name" value="RIBOSE-PHOSPHATE DIPHOSPHOKINASE FAMILY MEMBER"/>
    <property type="match status" value="1"/>
</dbReference>
<keyword evidence="2" id="KW-0808">Transferase</keyword>
<evidence type="ECO:0000256" key="11">
    <source>
        <dbReference type="SAM" id="MobiDB-lite"/>
    </source>
</evidence>
<evidence type="ECO:0000259" key="13">
    <source>
        <dbReference type="Pfam" id="PF13793"/>
    </source>
</evidence>
<dbReference type="SUPFAM" id="SSF53271">
    <property type="entry name" value="PRTase-like"/>
    <property type="match status" value="1"/>
</dbReference>
<dbReference type="GO" id="GO:0006164">
    <property type="term" value="P:purine nucleotide biosynthetic process"/>
    <property type="evidence" value="ECO:0007669"/>
    <property type="project" value="TreeGrafter"/>
</dbReference>
<evidence type="ECO:0000256" key="4">
    <source>
        <dbReference type="ARBA" id="ARBA00022727"/>
    </source>
</evidence>
<evidence type="ECO:0000259" key="12">
    <source>
        <dbReference type="Pfam" id="PF00156"/>
    </source>
</evidence>
<keyword evidence="5" id="KW-0547">Nucleotide-binding</keyword>
<dbReference type="SMART" id="SM01400">
    <property type="entry name" value="Pribosyltran_N"/>
    <property type="match status" value="1"/>
</dbReference>
<comment type="similarity">
    <text evidence="10">Belongs to the ribose-phosphate pyrophosphokinase family.</text>
</comment>
<dbReference type="InterPro" id="IPR029099">
    <property type="entry name" value="Pribosyltran_N"/>
</dbReference>